<dbReference type="Proteomes" id="UP000185478">
    <property type="component" value="Chromosome"/>
</dbReference>
<organism evidence="9 10">
    <name type="scientific">Corynebacterium aquilae DSM 44791</name>
    <dbReference type="NCBI Taxonomy" id="1431546"/>
    <lineage>
        <taxon>Bacteria</taxon>
        <taxon>Bacillati</taxon>
        <taxon>Actinomycetota</taxon>
        <taxon>Actinomycetes</taxon>
        <taxon>Mycobacteriales</taxon>
        <taxon>Corynebacteriaceae</taxon>
        <taxon>Corynebacterium</taxon>
    </lineage>
</organism>
<evidence type="ECO:0000256" key="4">
    <source>
        <dbReference type="ARBA" id="ARBA00022692"/>
    </source>
</evidence>
<dbReference type="SUPFAM" id="SSF161098">
    <property type="entry name" value="MetI-like"/>
    <property type="match status" value="1"/>
</dbReference>
<feature type="transmembrane region" description="Helical" evidence="7">
    <location>
        <begin position="197"/>
        <end position="219"/>
    </location>
</feature>
<keyword evidence="4 7" id="KW-0812">Transmembrane</keyword>
<dbReference type="GO" id="GO:0005886">
    <property type="term" value="C:plasma membrane"/>
    <property type="evidence" value="ECO:0007669"/>
    <property type="project" value="UniProtKB-SubCell"/>
</dbReference>
<accession>A0A1L7CGQ8</accession>
<dbReference type="InterPro" id="IPR035906">
    <property type="entry name" value="MetI-like_sf"/>
</dbReference>
<reference evidence="9 10" key="1">
    <citation type="submission" date="2014-08" db="EMBL/GenBank/DDBJ databases">
        <title>Complete genome sequence of Corynebacterium aquilae S-613T(T) (=DSM 44791(T)), isolated from the choana of a healthy golden eagle.</title>
        <authorList>
            <person name="Ruckert C."/>
            <person name="Albersmeier A."/>
            <person name="Winkler A."/>
            <person name="Kalinowski J."/>
        </authorList>
    </citation>
    <scope>NUCLEOTIDE SEQUENCE [LARGE SCALE GENOMIC DNA]</scope>
    <source>
        <strain evidence="9 10">S-613</strain>
    </source>
</reference>
<comment type="subcellular location">
    <subcellularLocation>
        <location evidence="1 7">Cell membrane</location>
        <topology evidence="1 7">Multi-pass membrane protein</topology>
    </subcellularLocation>
</comment>
<dbReference type="PROSITE" id="PS50928">
    <property type="entry name" value="ABC_TM1"/>
    <property type="match status" value="1"/>
</dbReference>
<keyword evidence="5 7" id="KW-1133">Transmembrane helix</keyword>
<comment type="similarity">
    <text evidence="7">Belongs to the binding-protein-dependent transport system permease family.</text>
</comment>
<evidence type="ECO:0000313" key="9">
    <source>
        <dbReference type="EMBL" id="APT85026.1"/>
    </source>
</evidence>
<feature type="transmembrane region" description="Helical" evidence="7">
    <location>
        <begin position="130"/>
        <end position="150"/>
    </location>
</feature>
<evidence type="ECO:0000256" key="6">
    <source>
        <dbReference type="ARBA" id="ARBA00023136"/>
    </source>
</evidence>
<dbReference type="AlphaFoldDB" id="A0A1L7CGQ8"/>
<keyword evidence="2 7" id="KW-0813">Transport</keyword>
<dbReference type="STRING" id="1431546.CAQU_08015"/>
<name>A0A1L7CGQ8_9CORY</name>
<keyword evidence="10" id="KW-1185">Reference proteome</keyword>
<feature type="domain" description="ABC transmembrane type-1" evidence="8">
    <location>
        <begin position="65"/>
        <end position="245"/>
    </location>
</feature>
<gene>
    <name evidence="9" type="ORF">CAQU_08015</name>
</gene>
<dbReference type="GO" id="GO:0042918">
    <property type="term" value="P:alkanesulfonate transmembrane transport"/>
    <property type="evidence" value="ECO:0007669"/>
    <property type="project" value="UniProtKB-ARBA"/>
</dbReference>
<dbReference type="KEGG" id="caqu:CAQU_08015"/>
<dbReference type="PANTHER" id="PTHR30151:SF7">
    <property type="entry name" value="NITRATE IMPORT PERMEASE PROTEIN NRTB"/>
    <property type="match status" value="1"/>
</dbReference>
<dbReference type="Gene3D" id="1.10.3720.10">
    <property type="entry name" value="MetI-like"/>
    <property type="match status" value="1"/>
</dbReference>
<evidence type="ECO:0000256" key="7">
    <source>
        <dbReference type="RuleBase" id="RU363032"/>
    </source>
</evidence>
<evidence type="ECO:0000256" key="1">
    <source>
        <dbReference type="ARBA" id="ARBA00004651"/>
    </source>
</evidence>
<evidence type="ECO:0000313" key="10">
    <source>
        <dbReference type="Proteomes" id="UP000185478"/>
    </source>
</evidence>
<dbReference type="FunFam" id="1.10.3720.10:FF:000003">
    <property type="entry name" value="Aliphatic sulfonate ABC transporter permease"/>
    <property type="match status" value="1"/>
</dbReference>
<dbReference type="CDD" id="cd06261">
    <property type="entry name" value="TM_PBP2"/>
    <property type="match status" value="1"/>
</dbReference>
<dbReference type="EMBL" id="CP009245">
    <property type="protein sequence ID" value="APT85026.1"/>
    <property type="molecule type" value="Genomic_DNA"/>
</dbReference>
<evidence type="ECO:0000259" key="8">
    <source>
        <dbReference type="PROSITE" id="PS50928"/>
    </source>
</evidence>
<feature type="transmembrane region" description="Helical" evidence="7">
    <location>
        <begin position="170"/>
        <end position="190"/>
    </location>
</feature>
<feature type="transmembrane region" description="Helical" evidence="7">
    <location>
        <begin position="72"/>
        <end position="96"/>
    </location>
</feature>
<dbReference type="PANTHER" id="PTHR30151">
    <property type="entry name" value="ALKANE SULFONATE ABC TRANSPORTER-RELATED, MEMBRANE SUBUNIT"/>
    <property type="match status" value="1"/>
</dbReference>
<evidence type="ECO:0000256" key="3">
    <source>
        <dbReference type="ARBA" id="ARBA00022475"/>
    </source>
</evidence>
<evidence type="ECO:0000256" key="5">
    <source>
        <dbReference type="ARBA" id="ARBA00022989"/>
    </source>
</evidence>
<keyword evidence="3" id="KW-1003">Cell membrane</keyword>
<keyword evidence="6 7" id="KW-0472">Membrane</keyword>
<feature type="transmembrane region" description="Helical" evidence="7">
    <location>
        <begin position="6"/>
        <end position="23"/>
    </location>
</feature>
<feature type="transmembrane region" description="Helical" evidence="7">
    <location>
        <begin position="225"/>
        <end position="248"/>
    </location>
</feature>
<dbReference type="InterPro" id="IPR000515">
    <property type="entry name" value="MetI-like"/>
</dbReference>
<dbReference type="Pfam" id="PF00528">
    <property type="entry name" value="BPD_transp_1"/>
    <property type="match status" value="1"/>
</dbReference>
<evidence type="ECO:0000256" key="2">
    <source>
        <dbReference type="ARBA" id="ARBA00022448"/>
    </source>
</evidence>
<sequence length="255" mass="27423">MRLRPIHLTLIATLIALATWHILNLTGVLSPIAPTPQGVAKRGWEILTDPFYQRGPASVGIFWHLTASLGRVAAGFAIATAIAIPLGLTAGLHPLIRTATEPFVQILRPVSPLAWLPLGLALLRNAESTAIFVIVLTAMWPTFLSTMEAVRNVPTTYLHLAQTLGTSKTATLIHIIFPAALPAIATGLRLSLSTSWLVIIAAEMLVGGRGMGFFVWNMWNRLDTNAIVIAILIIGVTGFILDAAVNALEKALRHD</sequence>
<protein>
    <submittedName>
        <fullName evidence="9">Nitrate ABC transporter permease</fullName>
    </submittedName>
</protein>
<proteinExistence type="inferred from homology"/>